<dbReference type="SUPFAM" id="SSF51690">
    <property type="entry name" value="Nicotinate/Quinolinate PRTase C-terminal domain-like"/>
    <property type="match status" value="1"/>
</dbReference>
<reference evidence="16 17" key="1">
    <citation type="submission" date="2019-03" db="EMBL/GenBank/DDBJ databases">
        <title>Draft genome of Gammaproteobacteria bacterium LSUCC0057, a member of the SAR92 clade.</title>
        <authorList>
            <person name="Lanclos V.C."/>
            <person name="Doiron C."/>
            <person name="Henson M.W."/>
            <person name="Thrash J.C."/>
        </authorList>
    </citation>
    <scope>NUCLEOTIDE SEQUENCE [LARGE SCALE GENOMIC DNA]</scope>
    <source>
        <strain evidence="16 17">LSUCC0057</strain>
    </source>
</reference>
<dbReference type="InterPro" id="IPR027277">
    <property type="entry name" value="NadC/ModD"/>
</dbReference>
<gene>
    <name evidence="16" type="primary">nadC</name>
    <name evidence="16" type="ORF">E3W66_00270</name>
</gene>
<dbReference type="EC" id="2.4.2.19" evidence="5"/>
<evidence type="ECO:0000313" key="17">
    <source>
        <dbReference type="Proteomes" id="UP000298133"/>
    </source>
</evidence>
<dbReference type="GO" id="GO:0004514">
    <property type="term" value="F:nicotinate-nucleotide diphosphorylase (carboxylating) activity"/>
    <property type="evidence" value="ECO:0007669"/>
    <property type="project" value="UniProtKB-EC"/>
</dbReference>
<feature type="domain" description="Quinolinate phosphoribosyl transferase N-terminal" evidence="15">
    <location>
        <begin position="50"/>
        <end position="134"/>
    </location>
</feature>
<evidence type="ECO:0000256" key="5">
    <source>
        <dbReference type="ARBA" id="ARBA00011944"/>
    </source>
</evidence>
<evidence type="ECO:0000256" key="7">
    <source>
        <dbReference type="ARBA" id="ARBA00022676"/>
    </source>
</evidence>
<evidence type="ECO:0000259" key="15">
    <source>
        <dbReference type="Pfam" id="PF02749"/>
    </source>
</evidence>
<proteinExistence type="inferred from homology"/>
<dbReference type="InterPro" id="IPR036068">
    <property type="entry name" value="Nicotinate_pribotase-like_C"/>
</dbReference>
<evidence type="ECO:0000256" key="12">
    <source>
        <dbReference type="PIRNR" id="PIRNR006250"/>
    </source>
</evidence>
<dbReference type="InterPro" id="IPR022412">
    <property type="entry name" value="Quinolinate_PRibosylTrfase_N"/>
</dbReference>
<evidence type="ECO:0000313" key="16">
    <source>
        <dbReference type="EMBL" id="TFH68433.1"/>
    </source>
</evidence>
<feature type="binding site" evidence="13">
    <location>
        <begin position="285"/>
        <end position="287"/>
    </location>
    <ligand>
        <name>substrate</name>
    </ligand>
</feature>
<comment type="similarity">
    <text evidence="3 12">Belongs to the NadC/ModD family.</text>
</comment>
<keyword evidence="8 12" id="KW-0808">Transferase</keyword>
<feature type="binding site" evidence="13">
    <location>
        <position position="191"/>
    </location>
    <ligand>
        <name>substrate</name>
    </ligand>
</feature>
<comment type="caution">
    <text evidence="16">The sequence shown here is derived from an EMBL/GenBank/DDBJ whole genome shotgun (WGS) entry which is preliminary data.</text>
</comment>
<evidence type="ECO:0000256" key="2">
    <source>
        <dbReference type="ARBA" id="ARBA00004893"/>
    </source>
</evidence>
<dbReference type="FunFam" id="3.20.20.70:FF:000030">
    <property type="entry name" value="Nicotinate-nucleotide pyrophosphorylase, carboxylating"/>
    <property type="match status" value="1"/>
</dbReference>
<feature type="binding site" evidence="13">
    <location>
        <position position="124"/>
    </location>
    <ligand>
        <name>substrate</name>
    </ligand>
</feature>
<dbReference type="Gene3D" id="3.20.20.70">
    <property type="entry name" value="Aldolase class I"/>
    <property type="match status" value="1"/>
</dbReference>
<dbReference type="PIRSF" id="PIRSF006250">
    <property type="entry name" value="NadC_ModD"/>
    <property type="match status" value="1"/>
</dbReference>
<keyword evidence="7 12" id="KW-0328">Glycosyltransferase</keyword>
<dbReference type="UniPathway" id="UPA00253">
    <property type="reaction ID" value="UER00331"/>
</dbReference>
<feature type="binding site" evidence="13">
    <location>
        <position position="241"/>
    </location>
    <ligand>
        <name>substrate</name>
    </ligand>
</feature>
<dbReference type="PANTHER" id="PTHR32179:SF3">
    <property type="entry name" value="NICOTINATE-NUCLEOTIDE PYROPHOSPHORYLASE [CARBOXYLATING]"/>
    <property type="match status" value="1"/>
</dbReference>
<dbReference type="Pfam" id="PF01729">
    <property type="entry name" value="QRPTase_C"/>
    <property type="match status" value="1"/>
</dbReference>
<comment type="subunit">
    <text evidence="4">Hexamer formed by 3 homodimers.</text>
</comment>
<feature type="binding site" evidence="13">
    <location>
        <begin position="264"/>
        <end position="266"/>
    </location>
    <ligand>
        <name>substrate</name>
    </ligand>
</feature>
<feature type="binding site" evidence="13">
    <location>
        <begin position="157"/>
        <end position="159"/>
    </location>
    <ligand>
        <name>substrate</name>
    </ligand>
</feature>
<accession>A0A4Y8UMC4</accession>
<dbReference type="Gene3D" id="3.90.1170.20">
    <property type="entry name" value="Quinolinate phosphoribosyl transferase, N-terminal domain"/>
    <property type="match status" value="1"/>
</dbReference>
<dbReference type="FunFam" id="3.90.1170.20:FF:000001">
    <property type="entry name" value="Nicotinate-nucleotide diphosphorylase (Carboxylating)"/>
    <property type="match status" value="1"/>
</dbReference>
<organism evidence="16 17">
    <name type="scientific">Gammaproteobacteria bacterium LSUCC0057</name>
    <dbReference type="NCBI Taxonomy" id="2559237"/>
    <lineage>
        <taxon>Bacteria</taxon>
        <taxon>Pseudomonadati</taxon>
        <taxon>Pseudomonadota</taxon>
        <taxon>Gammaproteobacteria</taxon>
        <taxon>Cellvibrionales</taxon>
        <taxon>Porticoccaceae</taxon>
        <taxon>SAR92 clade</taxon>
    </lineage>
</organism>
<name>A0A4Y8UMC4_9GAMM</name>
<evidence type="ECO:0000256" key="4">
    <source>
        <dbReference type="ARBA" id="ARBA00011218"/>
    </source>
</evidence>
<evidence type="ECO:0000256" key="8">
    <source>
        <dbReference type="ARBA" id="ARBA00022679"/>
    </source>
</evidence>
<dbReference type="GO" id="GO:0005737">
    <property type="term" value="C:cytoplasm"/>
    <property type="evidence" value="ECO:0007669"/>
    <property type="project" value="TreeGrafter"/>
</dbReference>
<dbReference type="GO" id="GO:0009435">
    <property type="term" value="P:NAD+ biosynthetic process"/>
    <property type="evidence" value="ECO:0007669"/>
    <property type="project" value="UniProtKB-UniPathway"/>
</dbReference>
<dbReference type="Pfam" id="PF02749">
    <property type="entry name" value="QRPTase_N"/>
    <property type="match status" value="1"/>
</dbReference>
<dbReference type="InterPro" id="IPR002638">
    <property type="entry name" value="Quinolinate_PRibosylTrfase_C"/>
</dbReference>
<dbReference type="InterPro" id="IPR013785">
    <property type="entry name" value="Aldolase_TIM"/>
</dbReference>
<evidence type="ECO:0000256" key="6">
    <source>
        <dbReference type="ARBA" id="ARBA00022642"/>
    </source>
</evidence>
<evidence type="ECO:0000256" key="3">
    <source>
        <dbReference type="ARBA" id="ARBA00009400"/>
    </source>
</evidence>
<dbReference type="CDD" id="cd01572">
    <property type="entry name" value="QPRTase"/>
    <property type="match status" value="1"/>
</dbReference>
<dbReference type="OrthoDB" id="9782546at2"/>
<dbReference type="InterPro" id="IPR004393">
    <property type="entry name" value="NadC"/>
</dbReference>
<comment type="catalytic activity">
    <reaction evidence="10">
        <text>nicotinate beta-D-ribonucleotide + CO2 + diphosphate = quinolinate + 5-phospho-alpha-D-ribose 1-diphosphate + 2 H(+)</text>
        <dbReference type="Rhea" id="RHEA:12733"/>
        <dbReference type="ChEBI" id="CHEBI:15378"/>
        <dbReference type="ChEBI" id="CHEBI:16526"/>
        <dbReference type="ChEBI" id="CHEBI:29959"/>
        <dbReference type="ChEBI" id="CHEBI:33019"/>
        <dbReference type="ChEBI" id="CHEBI:57502"/>
        <dbReference type="ChEBI" id="CHEBI:58017"/>
        <dbReference type="EC" id="2.4.2.19"/>
    </reaction>
</comment>
<comment type="pathway">
    <text evidence="2">Cofactor biosynthesis; NAD(+) biosynthesis; nicotinate D-ribonucleotide from quinolinate: step 1/1.</text>
</comment>
<dbReference type="AlphaFoldDB" id="A0A4Y8UMC4"/>
<evidence type="ECO:0000256" key="1">
    <source>
        <dbReference type="ARBA" id="ARBA00003237"/>
    </source>
</evidence>
<evidence type="ECO:0000259" key="14">
    <source>
        <dbReference type="Pfam" id="PF01729"/>
    </source>
</evidence>
<comment type="function">
    <text evidence="1">Involved in the catabolism of quinolinic acid (QA).</text>
</comment>
<keyword evidence="6" id="KW-0662">Pyridine nucleotide biosynthesis</keyword>
<dbReference type="Proteomes" id="UP000298133">
    <property type="component" value="Unassembled WGS sequence"/>
</dbReference>
<keyword evidence="17" id="KW-1185">Reference proteome</keyword>
<evidence type="ECO:0000256" key="10">
    <source>
        <dbReference type="ARBA" id="ARBA00047445"/>
    </source>
</evidence>
<protein>
    <recommendedName>
        <fullName evidence="11">Probable nicotinate-nucleotide pyrophosphorylase [carboxylating]</fullName>
        <ecNumber evidence="5">2.4.2.19</ecNumber>
    </recommendedName>
    <alternativeName>
        <fullName evidence="9">Quinolinate phosphoribosyltransferase [decarboxylating]</fullName>
    </alternativeName>
</protein>
<feature type="domain" description="Quinolinate phosphoribosyl transferase C-terminal" evidence="14">
    <location>
        <begin position="137"/>
        <end position="300"/>
    </location>
</feature>
<evidence type="ECO:0000256" key="9">
    <source>
        <dbReference type="ARBA" id="ARBA00033102"/>
    </source>
</evidence>
<dbReference type="PANTHER" id="PTHR32179">
    <property type="entry name" value="NICOTINATE-NUCLEOTIDE PYROPHOSPHORYLASE [CARBOXYLATING]"/>
    <property type="match status" value="1"/>
</dbReference>
<feature type="binding site" evidence="13">
    <location>
        <position position="220"/>
    </location>
    <ligand>
        <name>substrate</name>
    </ligand>
</feature>
<sequence>MPELTDRAQARQRTTLTQQFGRHSLQDPLFVRNLQRSVAAALEEDIGDGDITASLIPAQQRAEAVVISREAAVICGRPWVDAVFAQLDSEVTIEWLVDEGQRVEPQQPLLRLRGATRSLLSGERCALNFLQTLSGTATVAHYYAALAAPAGIAVLDTRKTLPGLRYAQKYAVAIGGCYNHRIGLFDAFLIKENHIAGCGSIASAVATARQKASGKMVEVEVENLDELDQALAAGADRIMLDNFTTEQLQAVQSRSLAGCELEVSGNIEAEALAALADSAVHFVSSGALTKHLRAIDLSMRLTVVADSDR</sequence>
<dbReference type="GO" id="GO:0034213">
    <property type="term" value="P:quinolinate catabolic process"/>
    <property type="evidence" value="ECO:0007669"/>
    <property type="project" value="TreeGrafter"/>
</dbReference>
<feature type="binding site" evidence="13">
    <location>
        <position position="181"/>
    </location>
    <ligand>
        <name>substrate</name>
    </ligand>
</feature>
<dbReference type="EMBL" id="SPIA01000001">
    <property type="protein sequence ID" value="TFH68433.1"/>
    <property type="molecule type" value="Genomic_DNA"/>
</dbReference>
<dbReference type="SUPFAM" id="SSF54675">
    <property type="entry name" value="Nicotinate/Quinolinate PRTase N-terminal domain-like"/>
    <property type="match status" value="1"/>
</dbReference>
<evidence type="ECO:0000256" key="13">
    <source>
        <dbReference type="PIRSR" id="PIRSR006250-1"/>
    </source>
</evidence>
<evidence type="ECO:0000256" key="11">
    <source>
        <dbReference type="ARBA" id="ARBA00069173"/>
    </source>
</evidence>
<dbReference type="NCBIfam" id="TIGR00078">
    <property type="entry name" value="nadC"/>
    <property type="match status" value="1"/>
</dbReference>
<dbReference type="InterPro" id="IPR037128">
    <property type="entry name" value="Quinolinate_PRibosylTase_N_sf"/>
</dbReference>